<feature type="domain" description="Gfo/Idh/MocA-like oxidoreductase N-terminal" evidence="3">
    <location>
        <begin position="4"/>
        <end position="119"/>
    </location>
</feature>
<dbReference type="InterPro" id="IPR000683">
    <property type="entry name" value="Gfo/Idh/MocA-like_OxRdtase_N"/>
</dbReference>
<evidence type="ECO:0000313" key="5">
    <source>
        <dbReference type="EMBL" id="MCT8328033.1"/>
    </source>
</evidence>
<evidence type="ECO:0000259" key="3">
    <source>
        <dbReference type="Pfam" id="PF01408"/>
    </source>
</evidence>
<dbReference type="Gene3D" id="3.40.50.720">
    <property type="entry name" value="NAD(P)-binding Rossmann-like Domain"/>
    <property type="match status" value="1"/>
</dbReference>
<dbReference type="Pfam" id="PF01408">
    <property type="entry name" value="GFO_IDH_MocA"/>
    <property type="match status" value="1"/>
</dbReference>
<keyword evidence="6" id="KW-1185">Reference proteome</keyword>
<organism evidence="5 6">
    <name type="scientific">Albidovulum sediminis</name>
    <dbReference type="NCBI Taxonomy" id="3066345"/>
    <lineage>
        <taxon>Bacteria</taxon>
        <taxon>Pseudomonadati</taxon>
        <taxon>Pseudomonadota</taxon>
        <taxon>Alphaproteobacteria</taxon>
        <taxon>Rhodobacterales</taxon>
        <taxon>Paracoccaceae</taxon>
        <taxon>Albidovulum</taxon>
    </lineage>
</organism>
<dbReference type="PANTHER" id="PTHR22604:SF105">
    <property type="entry name" value="TRANS-1,2-DIHYDROBENZENE-1,2-DIOL DEHYDROGENASE"/>
    <property type="match status" value="1"/>
</dbReference>
<name>A0ABT2NIW3_9RHOB</name>
<dbReference type="RefSeq" id="WP_261493479.1">
    <property type="nucleotide sequence ID" value="NZ_JAOCQF010000001.1"/>
</dbReference>
<dbReference type="InterPro" id="IPR036291">
    <property type="entry name" value="NAD(P)-bd_dom_sf"/>
</dbReference>
<protein>
    <submittedName>
        <fullName evidence="5">Gfo/Idh/MocA family oxidoreductase</fullName>
    </submittedName>
</protein>
<dbReference type="SUPFAM" id="SSF55347">
    <property type="entry name" value="Glyceraldehyde-3-phosphate dehydrogenase-like, C-terminal domain"/>
    <property type="match status" value="1"/>
</dbReference>
<feature type="domain" description="GFO/IDH/MocA-like oxidoreductase" evidence="4">
    <location>
        <begin position="132"/>
        <end position="250"/>
    </location>
</feature>
<dbReference type="Proteomes" id="UP001205601">
    <property type="component" value="Unassembled WGS sequence"/>
</dbReference>
<evidence type="ECO:0000256" key="1">
    <source>
        <dbReference type="ARBA" id="ARBA00010928"/>
    </source>
</evidence>
<accession>A0ABT2NIW3</accession>
<evidence type="ECO:0000259" key="4">
    <source>
        <dbReference type="Pfam" id="PF22725"/>
    </source>
</evidence>
<dbReference type="Gene3D" id="3.30.360.10">
    <property type="entry name" value="Dihydrodipicolinate Reductase, domain 2"/>
    <property type="match status" value="1"/>
</dbReference>
<comment type="caution">
    <text evidence="5">The sequence shown here is derived from an EMBL/GenBank/DDBJ whole genome shotgun (WGS) entry which is preliminary data.</text>
</comment>
<proteinExistence type="inferred from homology"/>
<dbReference type="PANTHER" id="PTHR22604">
    <property type="entry name" value="OXIDOREDUCTASES"/>
    <property type="match status" value="1"/>
</dbReference>
<evidence type="ECO:0000256" key="2">
    <source>
        <dbReference type="ARBA" id="ARBA00023002"/>
    </source>
</evidence>
<evidence type="ECO:0000313" key="6">
    <source>
        <dbReference type="Proteomes" id="UP001205601"/>
    </source>
</evidence>
<dbReference type="InterPro" id="IPR050984">
    <property type="entry name" value="Gfo/Idh/MocA_domain"/>
</dbReference>
<keyword evidence="2" id="KW-0560">Oxidoreductase</keyword>
<dbReference type="InterPro" id="IPR055170">
    <property type="entry name" value="GFO_IDH_MocA-like_dom"/>
</dbReference>
<sequence>MKTVNWGILGAAKFAREHMARAIHEAEGARLLALATSDPAKAEGFRAFCPDLKVHASYEALLADPGVDAVYIPLPNHLHVEWTRKAMEAGKHVLTEKPIALRAAEIDPLIALRDRTGLFATEAYMIVHHPQWQRTQQLVAEGAIGRILHADAAFSYDNRADPGNIRNRPETGGGSIPDIGVYAYGSVRWVTGGEPVALRSRIVRENGVDVFAQVVADMEGPGGRFTYTAMTSMRLPARQEVVFQGEAGLIRLTAPFNAGLFGEARVHMFRPGQPDHVERFPGARQYRNQVEAFGRRIRDGAAYPWSLEDARGTQAMIDRVFEGEMTLGY</sequence>
<dbReference type="EMBL" id="JAOCQF010000001">
    <property type="protein sequence ID" value="MCT8328033.1"/>
    <property type="molecule type" value="Genomic_DNA"/>
</dbReference>
<dbReference type="SUPFAM" id="SSF51735">
    <property type="entry name" value="NAD(P)-binding Rossmann-fold domains"/>
    <property type="match status" value="1"/>
</dbReference>
<comment type="similarity">
    <text evidence="1">Belongs to the Gfo/Idh/MocA family.</text>
</comment>
<gene>
    <name evidence="5" type="ORF">N5I32_00730</name>
</gene>
<dbReference type="Pfam" id="PF22725">
    <property type="entry name" value="GFO_IDH_MocA_C3"/>
    <property type="match status" value="1"/>
</dbReference>
<reference evidence="6" key="1">
    <citation type="submission" date="2023-07" db="EMBL/GenBank/DDBJ databases">
        <title>Defluviimonas sediminis sp. nov., isolated from mangrove sediment.</title>
        <authorList>
            <person name="Liu L."/>
            <person name="Li J."/>
            <person name="Huang Y."/>
            <person name="Pan J."/>
            <person name="Li M."/>
        </authorList>
    </citation>
    <scope>NUCLEOTIDE SEQUENCE [LARGE SCALE GENOMIC DNA]</scope>
    <source>
        <strain evidence="6">FT324</strain>
    </source>
</reference>